<sequence length="43" mass="4927">MPSIYSVDQQVKFLHLQAEVDTLLLELQTLKQMRSLGPTDPKN</sequence>
<comment type="caution">
    <text evidence="1">The sequence shown here is derived from an EMBL/GenBank/DDBJ whole genome shotgun (WGS) entry which is preliminary data.</text>
</comment>
<protein>
    <submittedName>
        <fullName evidence="1">Uncharacterized protein</fullName>
    </submittedName>
</protein>
<accession>B5VW62</accession>
<evidence type="ECO:0000313" key="2">
    <source>
        <dbReference type="Proteomes" id="UP000004061"/>
    </source>
</evidence>
<gene>
    <name evidence="1" type="ORF">AmaxDRAFT_0752</name>
</gene>
<dbReference type="Proteomes" id="UP000004061">
    <property type="component" value="Unassembled WGS sequence"/>
</dbReference>
<name>B5VW62_LIMMA</name>
<dbReference type="EMBL" id="ABYK01000004">
    <property type="protein sequence ID" value="EDZ96421.1"/>
    <property type="molecule type" value="Genomic_DNA"/>
</dbReference>
<evidence type="ECO:0000313" key="1">
    <source>
        <dbReference type="EMBL" id="EDZ96421.1"/>
    </source>
</evidence>
<reference evidence="1 2" key="1">
    <citation type="journal article" date="2011" name="Appl. Environ. Microbiol.">
        <title>Contribution of a Sodium Ion Gradient to Energy Conservation during Fermentation in the Cyanobacterium Arthrospira (Spirulina) maxima CS-328.</title>
        <authorList>
            <person name="Carrieri D."/>
            <person name="Ananyev G."/>
            <person name="Lenz O."/>
            <person name="Bryant D.A."/>
            <person name="Dismukes G.C."/>
        </authorList>
    </citation>
    <scope>NUCLEOTIDE SEQUENCE [LARGE SCALE GENOMIC DNA]</scope>
    <source>
        <strain evidence="1 2">CS-328</strain>
    </source>
</reference>
<dbReference type="AlphaFoldDB" id="B5VW62"/>
<organism evidence="1 2">
    <name type="scientific">Limnospira maxima CS-328</name>
    <dbReference type="NCBI Taxonomy" id="513049"/>
    <lineage>
        <taxon>Bacteria</taxon>
        <taxon>Bacillati</taxon>
        <taxon>Cyanobacteriota</taxon>
        <taxon>Cyanophyceae</taxon>
        <taxon>Oscillatoriophycideae</taxon>
        <taxon>Oscillatoriales</taxon>
        <taxon>Sirenicapillariaceae</taxon>
        <taxon>Limnospira</taxon>
    </lineage>
</organism>
<keyword evidence="2" id="KW-1185">Reference proteome</keyword>
<proteinExistence type="predicted"/>